<dbReference type="AlphaFoldDB" id="A0A3P8W7K7"/>
<keyword evidence="2" id="KW-1185">Reference proteome</keyword>
<reference evidence="1 2" key="1">
    <citation type="journal article" date="2014" name="Nat. Genet.">
        <title>Whole-genome sequence of a flatfish provides insights into ZW sex chromosome evolution and adaptation to a benthic lifestyle.</title>
        <authorList>
            <person name="Chen S."/>
            <person name="Zhang G."/>
            <person name="Shao C."/>
            <person name="Huang Q."/>
            <person name="Liu G."/>
            <person name="Zhang P."/>
            <person name="Song W."/>
            <person name="An N."/>
            <person name="Chalopin D."/>
            <person name="Volff J.N."/>
            <person name="Hong Y."/>
            <person name="Li Q."/>
            <person name="Sha Z."/>
            <person name="Zhou H."/>
            <person name="Xie M."/>
            <person name="Yu Q."/>
            <person name="Liu Y."/>
            <person name="Xiang H."/>
            <person name="Wang N."/>
            <person name="Wu K."/>
            <person name="Yang C."/>
            <person name="Zhou Q."/>
            <person name="Liao X."/>
            <person name="Yang L."/>
            <person name="Hu Q."/>
            <person name="Zhang J."/>
            <person name="Meng L."/>
            <person name="Jin L."/>
            <person name="Tian Y."/>
            <person name="Lian J."/>
            <person name="Yang J."/>
            <person name="Miao G."/>
            <person name="Liu S."/>
            <person name="Liang Z."/>
            <person name="Yan F."/>
            <person name="Li Y."/>
            <person name="Sun B."/>
            <person name="Zhang H."/>
            <person name="Zhang J."/>
            <person name="Zhu Y."/>
            <person name="Du M."/>
            <person name="Zhao Y."/>
            <person name="Schartl M."/>
            <person name="Tang Q."/>
            <person name="Wang J."/>
        </authorList>
    </citation>
    <scope>NUCLEOTIDE SEQUENCE</scope>
</reference>
<organism evidence="1 2">
    <name type="scientific">Cynoglossus semilaevis</name>
    <name type="common">Tongue sole</name>
    <dbReference type="NCBI Taxonomy" id="244447"/>
    <lineage>
        <taxon>Eukaryota</taxon>
        <taxon>Metazoa</taxon>
        <taxon>Chordata</taxon>
        <taxon>Craniata</taxon>
        <taxon>Vertebrata</taxon>
        <taxon>Euteleostomi</taxon>
        <taxon>Actinopterygii</taxon>
        <taxon>Neopterygii</taxon>
        <taxon>Teleostei</taxon>
        <taxon>Neoteleostei</taxon>
        <taxon>Acanthomorphata</taxon>
        <taxon>Carangaria</taxon>
        <taxon>Pleuronectiformes</taxon>
        <taxon>Pleuronectoidei</taxon>
        <taxon>Cynoglossidae</taxon>
        <taxon>Cynoglossinae</taxon>
        <taxon>Cynoglossus</taxon>
    </lineage>
</organism>
<dbReference type="Proteomes" id="UP000265120">
    <property type="component" value="Chromosome 9"/>
</dbReference>
<dbReference type="InParanoid" id="A0A3P8W7K7"/>
<sequence length="93" mass="10439">KKKILILYTQHCLLTQKLKKTPNFIPPDQIGLGDSPFLCHSFHLSNYCLNGVIFHSPSHQSLRGQCHVLGIIIQGNCQFLSCESQLSEGTNFL</sequence>
<name>A0A3P8W7K7_CYNSE</name>
<reference evidence="1" key="3">
    <citation type="submission" date="2025-09" db="UniProtKB">
        <authorList>
            <consortium name="Ensembl"/>
        </authorList>
    </citation>
    <scope>IDENTIFICATION</scope>
</reference>
<dbReference type="Ensembl" id="ENSCSET00000023831.1">
    <property type="protein sequence ID" value="ENSCSEP00000023523.1"/>
    <property type="gene ID" value="ENSCSEG00000015002.1"/>
</dbReference>
<protein>
    <submittedName>
        <fullName evidence="1">Uncharacterized protein</fullName>
    </submittedName>
</protein>
<reference evidence="1" key="2">
    <citation type="submission" date="2025-08" db="UniProtKB">
        <authorList>
            <consortium name="Ensembl"/>
        </authorList>
    </citation>
    <scope>IDENTIFICATION</scope>
</reference>
<evidence type="ECO:0000313" key="1">
    <source>
        <dbReference type="Ensembl" id="ENSCSEP00000023523.1"/>
    </source>
</evidence>
<proteinExistence type="predicted"/>
<accession>A0A3P8W7K7</accession>
<evidence type="ECO:0000313" key="2">
    <source>
        <dbReference type="Proteomes" id="UP000265120"/>
    </source>
</evidence>